<dbReference type="CDD" id="cd01949">
    <property type="entry name" value="GGDEF"/>
    <property type="match status" value="1"/>
</dbReference>
<comment type="caution">
    <text evidence="5">The sequence shown here is derived from an EMBL/GenBank/DDBJ whole genome shotgun (WGS) entry which is preliminary data.</text>
</comment>
<dbReference type="InterPro" id="IPR052163">
    <property type="entry name" value="DGC-Regulatory_Protein"/>
</dbReference>
<dbReference type="SUPFAM" id="SSF55073">
    <property type="entry name" value="Nucleotide cyclase"/>
    <property type="match status" value="1"/>
</dbReference>
<dbReference type="CDD" id="cd06225">
    <property type="entry name" value="HAMP"/>
    <property type="match status" value="1"/>
</dbReference>
<name>A0ABN1JRD9_9BURK</name>
<feature type="transmembrane region" description="Helical" evidence="2">
    <location>
        <begin position="40"/>
        <end position="62"/>
    </location>
</feature>
<dbReference type="RefSeq" id="WP_231010703.1">
    <property type="nucleotide sequence ID" value="NZ_JAJNKD010000002.1"/>
</dbReference>
<dbReference type="EMBL" id="BAAAEW010000004">
    <property type="protein sequence ID" value="GAA0745183.1"/>
    <property type="molecule type" value="Genomic_DNA"/>
</dbReference>
<dbReference type="InterPro" id="IPR043128">
    <property type="entry name" value="Rev_trsase/Diguanyl_cyclase"/>
</dbReference>
<dbReference type="Pfam" id="PF17152">
    <property type="entry name" value="CHASE8"/>
    <property type="match status" value="1"/>
</dbReference>
<dbReference type="InterPro" id="IPR033417">
    <property type="entry name" value="CHASE8"/>
</dbReference>
<dbReference type="NCBIfam" id="TIGR00254">
    <property type="entry name" value="GGDEF"/>
    <property type="match status" value="1"/>
</dbReference>
<evidence type="ECO:0000259" key="4">
    <source>
        <dbReference type="PROSITE" id="PS50887"/>
    </source>
</evidence>
<keyword evidence="2" id="KW-0472">Membrane</keyword>
<evidence type="ECO:0000256" key="2">
    <source>
        <dbReference type="SAM" id="Phobius"/>
    </source>
</evidence>
<evidence type="ECO:0000259" key="3">
    <source>
        <dbReference type="PROSITE" id="PS50885"/>
    </source>
</evidence>
<sequence>MKNLRPRRSPVAPQDAAPMDPAAAPLPPAPDAAHPPIRRLIATFGLWLTGALLAGFTLVMTLHELNNRHHELKDSLRTVAGIIATNSEAAVMFASDREANDILASLRASPDVLQARLFTPDGLTLGAYNRDTPEQRPDTCHTLQPDGQGWLTRWCGVAFYLPVQRHGERVGTLALEAELRPMYLALARSVGFSMLVALLAFGLSVLLWRRVAARIADPLAELVDAALHVWRHEDFERRASAAGAAEVVALSSAFNRMMEQLQQRDVRLHHELGQRRQAEARLNDLAYFDNVTGLHNRHYFMERISQALARAGTQDSGSALIYIDLDGFKRVNDTLGHDQGDALLRMVGERLQQTLRGSDVICRLGGDEFAVILEQTGSRAQLEVVAGLLVDVLSQPYALAGGVDHVSASLGVCTFPEQASEREPLLRRADQAMYQAKQAGKRRYHFYAPKDDAARSDEPASQPKPPRSAPRQMLDC</sequence>
<organism evidence="5 6">
    <name type="scientific">Ideonella azotifigens</name>
    <dbReference type="NCBI Taxonomy" id="513160"/>
    <lineage>
        <taxon>Bacteria</taxon>
        <taxon>Pseudomonadati</taxon>
        <taxon>Pseudomonadota</taxon>
        <taxon>Betaproteobacteria</taxon>
        <taxon>Burkholderiales</taxon>
        <taxon>Sphaerotilaceae</taxon>
        <taxon>Ideonella</taxon>
    </lineage>
</organism>
<proteinExistence type="predicted"/>
<feature type="compositionally biased region" description="Basic and acidic residues" evidence="1">
    <location>
        <begin position="448"/>
        <end position="458"/>
    </location>
</feature>
<feature type="domain" description="GGDEF" evidence="4">
    <location>
        <begin position="316"/>
        <end position="449"/>
    </location>
</feature>
<dbReference type="SMART" id="SM00304">
    <property type="entry name" value="HAMP"/>
    <property type="match status" value="1"/>
</dbReference>
<evidence type="ECO:0000256" key="1">
    <source>
        <dbReference type="SAM" id="MobiDB-lite"/>
    </source>
</evidence>
<dbReference type="SMART" id="SM00267">
    <property type="entry name" value="GGDEF"/>
    <property type="match status" value="1"/>
</dbReference>
<dbReference type="Gene3D" id="3.30.70.270">
    <property type="match status" value="1"/>
</dbReference>
<dbReference type="PROSITE" id="PS50887">
    <property type="entry name" value="GGDEF"/>
    <property type="match status" value="1"/>
</dbReference>
<evidence type="ECO:0000313" key="6">
    <source>
        <dbReference type="Proteomes" id="UP001500279"/>
    </source>
</evidence>
<feature type="region of interest" description="Disordered" evidence="1">
    <location>
        <begin position="440"/>
        <end position="476"/>
    </location>
</feature>
<accession>A0ABN1JRD9</accession>
<dbReference type="Pfam" id="PF00990">
    <property type="entry name" value="GGDEF"/>
    <property type="match status" value="1"/>
</dbReference>
<dbReference type="PANTHER" id="PTHR46663:SF4">
    <property type="entry name" value="DIGUANYLATE CYCLASE DGCT-RELATED"/>
    <property type="match status" value="1"/>
</dbReference>
<gene>
    <name evidence="5" type="primary">tpbB</name>
    <name evidence="5" type="ORF">GCM10009107_11470</name>
</gene>
<dbReference type="PROSITE" id="PS50885">
    <property type="entry name" value="HAMP"/>
    <property type="match status" value="1"/>
</dbReference>
<dbReference type="Proteomes" id="UP001500279">
    <property type="component" value="Unassembled WGS sequence"/>
</dbReference>
<feature type="region of interest" description="Disordered" evidence="1">
    <location>
        <begin position="1"/>
        <end position="31"/>
    </location>
</feature>
<feature type="domain" description="HAMP" evidence="3">
    <location>
        <begin position="213"/>
        <end position="266"/>
    </location>
</feature>
<keyword evidence="6" id="KW-1185">Reference proteome</keyword>
<keyword evidence="2" id="KW-0812">Transmembrane</keyword>
<evidence type="ECO:0000313" key="5">
    <source>
        <dbReference type="EMBL" id="GAA0745183.1"/>
    </source>
</evidence>
<feature type="transmembrane region" description="Helical" evidence="2">
    <location>
        <begin position="185"/>
        <end position="208"/>
    </location>
</feature>
<dbReference type="InterPro" id="IPR003660">
    <property type="entry name" value="HAMP_dom"/>
</dbReference>
<dbReference type="InterPro" id="IPR029787">
    <property type="entry name" value="Nucleotide_cyclase"/>
</dbReference>
<protein>
    <submittedName>
        <fullName evidence="5">Diguanylate cyclase TpbB</fullName>
    </submittedName>
</protein>
<dbReference type="InterPro" id="IPR000160">
    <property type="entry name" value="GGDEF_dom"/>
</dbReference>
<dbReference type="PANTHER" id="PTHR46663">
    <property type="entry name" value="DIGUANYLATE CYCLASE DGCT-RELATED"/>
    <property type="match status" value="1"/>
</dbReference>
<dbReference type="Gene3D" id="6.10.340.10">
    <property type="match status" value="1"/>
</dbReference>
<keyword evidence="2" id="KW-1133">Transmembrane helix</keyword>
<dbReference type="Pfam" id="PF00672">
    <property type="entry name" value="HAMP"/>
    <property type="match status" value="1"/>
</dbReference>
<feature type="compositionally biased region" description="Low complexity" evidence="1">
    <location>
        <begin position="10"/>
        <end position="23"/>
    </location>
</feature>
<reference evidence="5 6" key="1">
    <citation type="journal article" date="2019" name="Int. J. Syst. Evol. Microbiol.">
        <title>The Global Catalogue of Microorganisms (GCM) 10K type strain sequencing project: providing services to taxonomists for standard genome sequencing and annotation.</title>
        <authorList>
            <consortium name="The Broad Institute Genomics Platform"/>
            <consortium name="The Broad Institute Genome Sequencing Center for Infectious Disease"/>
            <person name="Wu L."/>
            <person name="Ma J."/>
        </authorList>
    </citation>
    <scope>NUCLEOTIDE SEQUENCE [LARGE SCALE GENOMIC DNA]</scope>
    <source>
        <strain evidence="5 6">JCM 15503</strain>
    </source>
</reference>